<organism evidence="1">
    <name type="scientific">marine sediment metagenome</name>
    <dbReference type="NCBI Taxonomy" id="412755"/>
    <lineage>
        <taxon>unclassified sequences</taxon>
        <taxon>metagenomes</taxon>
        <taxon>ecological metagenomes</taxon>
    </lineage>
</organism>
<sequence length="75" mass="8176">MPKQRVYSKAMGSLLPEAPSRVDEVEDTGPLYDDLGNPIAATCRLVQSDGTTTLNVWVEDYLWVDNGGAVTFAMV</sequence>
<dbReference type="AlphaFoldDB" id="X1GNI6"/>
<evidence type="ECO:0000313" key="1">
    <source>
        <dbReference type="EMBL" id="GAH46425.1"/>
    </source>
</evidence>
<comment type="caution">
    <text evidence="1">The sequence shown here is derived from an EMBL/GenBank/DDBJ whole genome shotgun (WGS) entry which is preliminary data.</text>
</comment>
<protein>
    <submittedName>
        <fullName evidence="1">Uncharacterized protein</fullName>
    </submittedName>
</protein>
<reference evidence="1" key="1">
    <citation type="journal article" date="2014" name="Front. Microbiol.">
        <title>High frequency of phylogenetically diverse reductive dehalogenase-homologous genes in deep subseafloor sedimentary metagenomes.</title>
        <authorList>
            <person name="Kawai M."/>
            <person name="Futagami T."/>
            <person name="Toyoda A."/>
            <person name="Takaki Y."/>
            <person name="Nishi S."/>
            <person name="Hori S."/>
            <person name="Arai W."/>
            <person name="Tsubouchi T."/>
            <person name="Morono Y."/>
            <person name="Uchiyama I."/>
            <person name="Ito T."/>
            <person name="Fujiyama A."/>
            <person name="Inagaki F."/>
            <person name="Takami H."/>
        </authorList>
    </citation>
    <scope>NUCLEOTIDE SEQUENCE</scope>
    <source>
        <strain evidence="1">Expedition CK06-06</strain>
    </source>
</reference>
<proteinExistence type="predicted"/>
<dbReference type="EMBL" id="BARU01007595">
    <property type="protein sequence ID" value="GAH46425.1"/>
    <property type="molecule type" value="Genomic_DNA"/>
</dbReference>
<name>X1GNI6_9ZZZZ</name>
<gene>
    <name evidence="1" type="ORF">S03H2_14962</name>
</gene>
<accession>X1GNI6</accession>